<evidence type="ECO:0000259" key="1">
    <source>
        <dbReference type="Pfam" id="PF01738"/>
    </source>
</evidence>
<feature type="domain" description="Dienelactone hydrolase" evidence="1">
    <location>
        <begin position="29"/>
        <end position="295"/>
    </location>
</feature>
<sequence length="316" mass="35737">MSFPKRCCASGSLHTGTPTGTVSKLHDLDVYIAAPPPNRPPKGIVVILPDIFGWTLPNTRILADSFAAKGDFLVMLPDFMDGNVFPQDLIVSIKALDATGLFAWVFKAYHFLKLVWRGWPFLKNDKARLVRPRVFKFFRKLQLSHPDLFVAAAGYCWGGQWTVELCKYDDEDYCTLGSEDRRPPPLVVCGFTAHPSRLKLPIDIEMVRFPLSIAAAGIDQQIPIAKARQIEEILKVKTAKAKEDGLDRDSVTYEHEFILYEGVHHGFAVRADENEGHEKECGRKAEDQAIRWFTKWFELASERKLPWQLSGYGDDA</sequence>
<name>A0A9N8KEG1_9PEZI</name>
<organism evidence="2 3">
    <name type="scientific">Aureobasidium uvarum</name>
    <dbReference type="NCBI Taxonomy" id="2773716"/>
    <lineage>
        <taxon>Eukaryota</taxon>
        <taxon>Fungi</taxon>
        <taxon>Dikarya</taxon>
        <taxon>Ascomycota</taxon>
        <taxon>Pezizomycotina</taxon>
        <taxon>Dothideomycetes</taxon>
        <taxon>Dothideomycetidae</taxon>
        <taxon>Dothideales</taxon>
        <taxon>Saccotheciaceae</taxon>
        <taxon>Aureobasidium</taxon>
    </lineage>
</organism>
<dbReference type="InterPro" id="IPR002925">
    <property type="entry name" value="Dienelactn_hydro"/>
</dbReference>
<dbReference type="AlphaFoldDB" id="A0A9N8KEG1"/>
<gene>
    <name evidence="2" type="ORF">AWRI4620_LOCUS3503</name>
</gene>
<dbReference type="PANTHER" id="PTHR17630">
    <property type="entry name" value="DIENELACTONE HYDROLASE"/>
    <property type="match status" value="1"/>
</dbReference>
<dbReference type="EMBL" id="CAINUL010000003">
    <property type="protein sequence ID" value="CAD0109248.1"/>
    <property type="molecule type" value="Genomic_DNA"/>
</dbReference>
<proteinExistence type="predicted"/>
<dbReference type="GO" id="GO:0016787">
    <property type="term" value="F:hydrolase activity"/>
    <property type="evidence" value="ECO:0007669"/>
    <property type="project" value="InterPro"/>
</dbReference>
<dbReference type="InterPro" id="IPR029058">
    <property type="entry name" value="AB_hydrolase_fold"/>
</dbReference>
<evidence type="ECO:0000313" key="2">
    <source>
        <dbReference type="EMBL" id="CAD0109248.1"/>
    </source>
</evidence>
<evidence type="ECO:0000313" key="3">
    <source>
        <dbReference type="Proteomes" id="UP000745764"/>
    </source>
</evidence>
<dbReference type="Gene3D" id="3.40.50.1820">
    <property type="entry name" value="alpha/beta hydrolase"/>
    <property type="match status" value="1"/>
</dbReference>
<keyword evidence="3" id="KW-1185">Reference proteome</keyword>
<protein>
    <recommendedName>
        <fullName evidence="1">Dienelactone hydrolase domain-containing protein</fullName>
    </recommendedName>
</protein>
<comment type="caution">
    <text evidence="2">The sequence shown here is derived from an EMBL/GenBank/DDBJ whole genome shotgun (WGS) entry which is preliminary data.</text>
</comment>
<reference evidence="2" key="1">
    <citation type="submission" date="2020-06" db="EMBL/GenBank/DDBJ databases">
        <authorList>
            <person name="Onetto C."/>
        </authorList>
    </citation>
    <scope>NUCLEOTIDE SEQUENCE</scope>
</reference>
<dbReference type="PANTHER" id="PTHR17630:SF105">
    <property type="entry name" value="DIENELACTONE HYDROLASE FAMILY PROTEIN (AFU_ORTHOLOGUE AFUA_4G08790)"/>
    <property type="match status" value="1"/>
</dbReference>
<dbReference type="OrthoDB" id="17560at2759"/>
<dbReference type="SUPFAM" id="SSF53474">
    <property type="entry name" value="alpha/beta-Hydrolases"/>
    <property type="match status" value="1"/>
</dbReference>
<dbReference type="Pfam" id="PF01738">
    <property type="entry name" value="DLH"/>
    <property type="match status" value="1"/>
</dbReference>
<dbReference type="Proteomes" id="UP000745764">
    <property type="component" value="Unassembled WGS sequence"/>
</dbReference>
<accession>A0A9N8KEG1</accession>